<keyword evidence="4" id="KW-1185">Reference proteome</keyword>
<dbReference type="InterPro" id="IPR036249">
    <property type="entry name" value="Thioredoxin-like_sf"/>
</dbReference>
<accession>A0A4Y9ENZ0</accession>
<feature type="domain" description="GST C-terminal" evidence="2">
    <location>
        <begin position="87"/>
        <end position="210"/>
    </location>
</feature>
<organism evidence="3 4">
    <name type="scientific">Glacieibacterium arshaanense</name>
    <dbReference type="NCBI Taxonomy" id="2511025"/>
    <lineage>
        <taxon>Bacteria</taxon>
        <taxon>Pseudomonadati</taxon>
        <taxon>Pseudomonadota</taxon>
        <taxon>Alphaproteobacteria</taxon>
        <taxon>Sphingomonadales</taxon>
        <taxon>Sphingosinicellaceae</taxon>
        <taxon>Glacieibacterium</taxon>
    </lineage>
</organism>
<evidence type="ECO:0000259" key="1">
    <source>
        <dbReference type="PROSITE" id="PS50404"/>
    </source>
</evidence>
<dbReference type="InterPro" id="IPR036282">
    <property type="entry name" value="Glutathione-S-Trfase_C_sf"/>
</dbReference>
<dbReference type="Gene3D" id="1.20.1050.10">
    <property type="match status" value="1"/>
</dbReference>
<name>A0A4Y9ENZ0_9SPHN</name>
<gene>
    <name evidence="3" type="ORF">EUV02_11535</name>
</gene>
<dbReference type="InterPro" id="IPR004046">
    <property type="entry name" value="GST_C"/>
</dbReference>
<dbReference type="Pfam" id="PF00043">
    <property type="entry name" value="GST_C"/>
    <property type="match status" value="1"/>
</dbReference>
<dbReference type="OrthoDB" id="5293590at2"/>
<dbReference type="SFLD" id="SFLDG00358">
    <property type="entry name" value="Main_(cytGST)"/>
    <property type="match status" value="1"/>
</dbReference>
<dbReference type="InterPro" id="IPR040079">
    <property type="entry name" value="Glutathione_S-Trfase"/>
</dbReference>
<evidence type="ECO:0000259" key="2">
    <source>
        <dbReference type="PROSITE" id="PS50405"/>
    </source>
</evidence>
<evidence type="ECO:0000313" key="4">
    <source>
        <dbReference type="Proteomes" id="UP000297737"/>
    </source>
</evidence>
<dbReference type="Gene3D" id="3.40.30.10">
    <property type="entry name" value="Glutaredoxin"/>
    <property type="match status" value="1"/>
</dbReference>
<dbReference type="InterPro" id="IPR010987">
    <property type="entry name" value="Glutathione-S-Trfase_C-like"/>
</dbReference>
<dbReference type="GO" id="GO:0016740">
    <property type="term" value="F:transferase activity"/>
    <property type="evidence" value="ECO:0007669"/>
    <property type="project" value="UniProtKB-KW"/>
</dbReference>
<dbReference type="InterPro" id="IPR034345">
    <property type="entry name" value="Gtt2-like_N"/>
</dbReference>
<dbReference type="SUPFAM" id="SSF52833">
    <property type="entry name" value="Thioredoxin-like"/>
    <property type="match status" value="1"/>
</dbReference>
<dbReference type="Proteomes" id="UP000297737">
    <property type="component" value="Unassembled WGS sequence"/>
</dbReference>
<dbReference type="PROSITE" id="PS50404">
    <property type="entry name" value="GST_NTER"/>
    <property type="match status" value="1"/>
</dbReference>
<keyword evidence="3" id="KW-0808">Transferase</keyword>
<dbReference type="InterPro" id="IPR004045">
    <property type="entry name" value="Glutathione_S-Trfase_N"/>
</dbReference>
<evidence type="ECO:0000313" key="3">
    <source>
        <dbReference type="EMBL" id="TFU03767.1"/>
    </source>
</evidence>
<dbReference type="RefSeq" id="WP_135246359.1">
    <property type="nucleotide sequence ID" value="NZ_SIHO01000002.1"/>
</dbReference>
<proteinExistence type="predicted"/>
<dbReference type="PANTHER" id="PTHR44051:SF8">
    <property type="entry name" value="GLUTATHIONE S-TRANSFERASE GSTA"/>
    <property type="match status" value="1"/>
</dbReference>
<feature type="domain" description="GST N-terminal" evidence="1">
    <location>
        <begin position="1"/>
        <end position="82"/>
    </location>
</feature>
<reference evidence="3 4" key="1">
    <citation type="submission" date="2019-02" db="EMBL/GenBank/DDBJ databases">
        <title>Polymorphobacter sp. isolated from the lake at the Tibet of China.</title>
        <authorList>
            <person name="Li A."/>
        </authorList>
    </citation>
    <scope>NUCLEOTIDE SEQUENCE [LARGE SCALE GENOMIC DNA]</scope>
    <source>
        <strain evidence="3 4">DJ1R-1</strain>
    </source>
</reference>
<dbReference type="SFLD" id="SFLDS00019">
    <property type="entry name" value="Glutathione_Transferase_(cytos"/>
    <property type="match status" value="1"/>
</dbReference>
<dbReference type="PROSITE" id="PS50405">
    <property type="entry name" value="GST_CTER"/>
    <property type="match status" value="1"/>
</dbReference>
<dbReference type="CDD" id="cd03051">
    <property type="entry name" value="GST_N_GTT2_like"/>
    <property type="match status" value="1"/>
</dbReference>
<comment type="caution">
    <text evidence="3">The sequence shown here is derived from an EMBL/GenBank/DDBJ whole genome shotgun (WGS) entry which is preliminary data.</text>
</comment>
<dbReference type="SUPFAM" id="SSF47616">
    <property type="entry name" value="GST C-terminal domain-like"/>
    <property type="match status" value="1"/>
</dbReference>
<dbReference type="EMBL" id="SIHO01000002">
    <property type="protein sequence ID" value="TFU03767.1"/>
    <property type="molecule type" value="Genomic_DNA"/>
</dbReference>
<protein>
    <submittedName>
        <fullName evidence="3">Glutathione S-transferase</fullName>
    </submittedName>
</protein>
<dbReference type="PANTHER" id="PTHR44051">
    <property type="entry name" value="GLUTATHIONE S-TRANSFERASE-RELATED"/>
    <property type="match status" value="1"/>
</dbReference>
<sequence length="210" mass="22772">MPVFYDFARAPSPRRARILLAEKGIAHTSVEVDLATQEQLGAAYRAINPACTVPALKLDDGPVLTDNAGILAWAEAAYPEPPLLGVTPLEKAEIASWNARIEFECFSPIADALRNTAPGMKDRALPGPVNYAQIPELAERGLARLHAFIDAFDAHLAGREYVATASFSVADITAVVATDFARVVRVRPGDHHVHLLAWRARMAERPSMAL</sequence>
<dbReference type="AlphaFoldDB" id="A0A4Y9ENZ0"/>
<dbReference type="Pfam" id="PF13409">
    <property type="entry name" value="GST_N_2"/>
    <property type="match status" value="1"/>
</dbReference>